<dbReference type="InterPro" id="IPR003594">
    <property type="entry name" value="HATPase_dom"/>
</dbReference>
<feature type="transmembrane region" description="Helical" evidence="2">
    <location>
        <begin position="756"/>
        <end position="774"/>
    </location>
</feature>
<keyword evidence="5" id="KW-1185">Reference proteome</keyword>
<evidence type="ECO:0000313" key="5">
    <source>
        <dbReference type="Proteomes" id="UP000634134"/>
    </source>
</evidence>
<dbReference type="Proteomes" id="UP000634134">
    <property type="component" value="Unassembled WGS sequence"/>
</dbReference>
<dbReference type="InterPro" id="IPR015943">
    <property type="entry name" value="WD40/YVTN_repeat-like_dom_sf"/>
</dbReference>
<accession>A0ABR9WB55</accession>
<keyword evidence="2" id="KW-0472">Membrane</keyword>
<name>A0ABR9WB55_9BACT</name>
<keyword evidence="2" id="KW-0812">Transmembrane</keyword>
<dbReference type="PANTHER" id="PTHR43547:SF2">
    <property type="entry name" value="HYBRID SIGNAL TRANSDUCTION HISTIDINE KINASE C"/>
    <property type="match status" value="1"/>
</dbReference>
<dbReference type="Gene3D" id="2.60.40.10">
    <property type="entry name" value="Immunoglobulins"/>
    <property type="match status" value="1"/>
</dbReference>
<dbReference type="SMART" id="SM00387">
    <property type="entry name" value="HATPase_c"/>
    <property type="match status" value="1"/>
</dbReference>
<dbReference type="EMBL" id="JACYGY010000001">
    <property type="protein sequence ID" value="MBE9461464.1"/>
    <property type="molecule type" value="Genomic_DNA"/>
</dbReference>
<dbReference type="Pfam" id="PF02518">
    <property type="entry name" value="HATPase_c"/>
    <property type="match status" value="1"/>
</dbReference>
<dbReference type="RefSeq" id="WP_194119740.1">
    <property type="nucleotide sequence ID" value="NZ_JACYGY010000001.1"/>
</dbReference>
<sequence length="1023" mass="117886">MEITHTHGGIMLLKRLILLFFCLIQIPEIYAQEIKNPDFFIVHYTDENGLPQNSIKAIVKGRWNFLWLGTEDGLVRFDGQKFYTFNKSEIPILSNRIGGFIPFTKNYTVKNREFAALGERGDIIKIVAGGHVGVDTSTFRYNTPNTPSINGFKGKTDFIQSLPYRFPLPVDRNPFLIPAGSNTYYVWFLDKVEFFIKNKKQSSVHGKFKEVFLIDSHPYATLPNGRFVNLKPGSANKNIRLEGDIANDVLFSNNRTDCKLFWNNISQKAHVYFNKKFYSLTRSENSSVLSTRLILRDFDFDEFNISTAYYDEEPGYLFLGSNTNGLFVLRRKNFEAKKFDVKGRDNVFYAQKPVGNNGVLSSQGFLFDKSSTGRDIFNLPIFVEDDSRYFLAMNRDSSFWIGSSVALTKMDKTGKKKLMVYPMQEKFKALYVDNHDTLWIGGTRDVLFFLNTLDQNSVPKVLFRGSFGEITCMLRLPGHDLLLGTTKGLFKFNIQSKHLESLKGIEQANIRSLYYSKGDTWVTTYGDGLFHLKGNKITKLPLDKNRFLATSHCIVEDKNGFFWITTNKGLFQVSKMDLLRFLDQKQQFVYYLYYDKRHGFATNEFNGGCQPCALMLADRTISFPSMDGFVWFNPEKIKPELPDKNIYIDRIELEGNSVQEKPEIEVPDDFRQLEVSVVTPYFNNRNNLRIEYSFQKEGKNPVWLPVSNDFDIQIPNTSSGRHNLLIRKYNGFGINNFSGKTLKIYICPAWYETPTFRFLVTLLSILLFWIILRLRTSYLLKKEREKNLYKQYHISRQIVAAINHDIQTPLHYISNSFSQIQNRLKKNNASDYFISRMSEETINTINYARSHTSNLLNYIKSQTSSSRDKLKIDEVAVYEIIQHSSQILTGTANHREIQIINQVPEDFKVKSDAQLLSVVVQNLLDNAVKLSLSTITISSVADGDLKSILIRDTAGGIPDDILKWLNHSYKSYDDWLRNYDYPNHKGLGLVIVKDLTILLNITLSAEKTESGSVIRLLFYDKNK</sequence>
<feature type="domain" description="Histidine kinase" evidence="3">
    <location>
        <begin position="801"/>
        <end position="1022"/>
    </location>
</feature>
<organism evidence="4 5">
    <name type="scientific">Dyadobacter subterraneus</name>
    <dbReference type="NCBI Taxonomy" id="2773304"/>
    <lineage>
        <taxon>Bacteria</taxon>
        <taxon>Pseudomonadati</taxon>
        <taxon>Bacteroidota</taxon>
        <taxon>Cytophagia</taxon>
        <taxon>Cytophagales</taxon>
        <taxon>Spirosomataceae</taxon>
        <taxon>Dyadobacter</taxon>
    </lineage>
</organism>
<dbReference type="InterPro" id="IPR005467">
    <property type="entry name" value="His_kinase_dom"/>
</dbReference>
<dbReference type="PANTHER" id="PTHR43547">
    <property type="entry name" value="TWO-COMPONENT HISTIDINE KINASE"/>
    <property type="match status" value="1"/>
</dbReference>
<protein>
    <recommendedName>
        <fullName evidence="3">Histidine kinase domain-containing protein</fullName>
    </recommendedName>
</protein>
<dbReference type="SUPFAM" id="SSF101898">
    <property type="entry name" value="NHL repeat"/>
    <property type="match status" value="1"/>
</dbReference>
<proteinExistence type="predicted"/>
<dbReference type="PROSITE" id="PS50109">
    <property type="entry name" value="HIS_KIN"/>
    <property type="match status" value="1"/>
</dbReference>
<gene>
    <name evidence="4" type="ORF">IEE83_06185</name>
</gene>
<dbReference type="SUPFAM" id="SSF55874">
    <property type="entry name" value="ATPase domain of HSP90 chaperone/DNA topoisomerase II/histidine kinase"/>
    <property type="match status" value="1"/>
</dbReference>
<dbReference type="Gene3D" id="2.130.10.10">
    <property type="entry name" value="YVTN repeat-like/Quinoprotein amine dehydrogenase"/>
    <property type="match status" value="2"/>
</dbReference>
<keyword evidence="2" id="KW-1133">Transmembrane helix</keyword>
<evidence type="ECO:0000256" key="1">
    <source>
        <dbReference type="ARBA" id="ARBA00022553"/>
    </source>
</evidence>
<dbReference type="InterPro" id="IPR013783">
    <property type="entry name" value="Ig-like_fold"/>
</dbReference>
<evidence type="ECO:0000256" key="2">
    <source>
        <dbReference type="SAM" id="Phobius"/>
    </source>
</evidence>
<keyword evidence="1" id="KW-0597">Phosphoprotein</keyword>
<evidence type="ECO:0000313" key="4">
    <source>
        <dbReference type="EMBL" id="MBE9461464.1"/>
    </source>
</evidence>
<evidence type="ECO:0000259" key="3">
    <source>
        <dbReference type="PROSITE" id="PS50109"/>
    </source>
</evidence>
<comment type="caution">
    <text evidence="4">The sequence shown here is derived from an EMBL/GenBank/DDBJ whole genome shotgun (WGS) entry which is preliminary data.</text>
</comment>
<reference evidence="5" key="1">
    <citation type="submission" date="2023-07" db="EMBL/GenBank/DDBJ databases">
        <title>Dyadobacter sp. nov 'subterranea' isolated from contaminted grondwater.</title>
        <authorList>
            <person name="Szabo I."/>
            <person name="Al-Omari J."/>
            <person name="Szerdahelyi S.G."/>
            <person name="Rado J."/>
        </authorList>
    </citation>
    <scope>NUCLEOTIDE SEQUENCE [LARGE SCALE GENOMIC DNA]</scope>
    <source>
        <strain evidence="5">UP-52</strain>
    </source>
</reference>
<dbReference type="Gene3D" id="3.30.565.10">
    <property type="entry name" value="Histidine kinase-like ATPase, C-terminal domain"/>
    <property type="match status" value="1"/>
</dbReference>
<dbReference type="InterPro" id="IPR036890">
    <property type="entry name" value="HATPase_C_sf"/>
</dbReference>